<dbReference type="FunFam" id="1.20.140.100:FF:000007">
    <property type="entry name" value="Dynein axonemal heavy chain 9"/>
    <property type="match status" value="1"/>
</dbReference>
<keyword evidence="4" id="KW-0677">Repeat</keyword>
<feature type="domain" description="Dynein heavy chain tail" evidence="13">
    <location>
        <begin position="500"/>
        <end position="729"/>
    </location>
</feature>
<evidence type="ECO:0000256" key="9">
    <source>
        <dbReference type="ARBA" id="ARBA00023069"/>
    </source>
</evidence>
<dbReference type="InterPro" id="IPR041466">
    <property type="entry name" value="Dynein_AAA5_ext"/>
</dbReference>
<accession>A0A4Z2IVM2</accession>
<dbReference type="Pfam" id="PF08385">
    <property type="entry name" value="DHC_N1"/>
    <property type="match status" value="2"/>
</dbReference>
<dbReference type="FunFam" id="3.40.50.300:FF:000682">
    <property type="entry name" value="Dynein axonemal heavy chain 17"/>
    <property type="match status" value="1"/>
</dbReference>
<keyword evidence="8" id="KW-0175">Coiled coil</keyword>
<dbReference type="InterPro" id="IPR042228">
    <property type="entry name" value="Dynein_linker_3"/>
</dbReference>
<dbReference type="GO" id="GO:0005874">
    <property type="term" value="C:microtubule"/>
    <property type="evidence" value="ECO:0007669"/>
    <property type="project" value="UniProtKB-KW"/>
</dbReference>
<dbReference type="GO" id="GO:0005858">
    <property type="term" value="C:axonemal dynein complex"/>
    <property type="evidence" value="ECO:0007669"/>
    <property type="project" value="TreeGrafter"/>
</dbReference>
<keyword evidence="7" id="KW-0243">Dynein</keyword>
<evidence type="ECO:0000256" key="2">
    <source>
        <dbReference type="ARBA" id="ARBA00022490"/>
    </source>
</evidence>
<dbReference type="PANTHER" id="PTHR46532:SF11">
    <property type="entry name" value="DYNEIN AXONEMAL HEAVY CHAIN 12"/>
    <property type="match status" value="1"/>
</dbReference>
<evidence type="ECO:0000256" key="5">
    <source>
        <dbReference type="ARBA" id="ARBA00022741"/>
    </source>
</evidence>
<evidence type="ECO:0000256" key="4">
    <source>
        <dbReference type="ARBA" id="ARBA00022737"/>
    </source>
</evidence>
<evidence type="ECO:0000259" key="15">
    <source>
        <dbReference type="Pfam" id="PF12774"/>
    </source>
</evidence>
<dbReference type="GO" id="GO:0007018">
    <property type="term" value="P:microtubule-based movement"/>
    <property type="evidence" value="ECO:0007669"/>
    <property type="project" value="InterPro"/>
</dbReference>
<dbReference type="Pfam" id="PF08393">
    <property type="entry name" value="DHC_N2"/>
    <property type="match status" value="1"/>
</dbReference>
<dbReference type="FunFam" id="3.20.180.20:FF:000001">
    <property type="entry name" value="Dynein axonemal heavy chain 5"/>
    <property type="match status" value="1"/>
</dbReference>
<keyword evidence="18" id="KW-1185">Reference proteome</keyword>
<keyword evidence="5" id="KW-0547">Nucleotide-binding</keyword>
<dbReference type="InterPro" id="IPR043157">
    <property type="entry name" value="Dynein_AAA1S"/>
</dbReference>
<comment type="caution">
    <text evidence="17">The sequence shown here is derived from an EMBL/GenBank/DDBJ whole genome shotgun (WGS) entry which is preliminary data.</text>
</comment>
<evidence type="ECO:0000256" key="3">
    <source>
        <dbReference type="ARBA" id="ARBA00022701"/>
    </source>
</evidence>
<dbReference type="GO" id="GO:0005524">
    <property type="term" value="F:ATP binding"/>
    <property type="evidence" value="ECO:0007669"/>
    <property type="project" value="UniProtKB-KW"/>
</dbReference>
<dbReference type="Gene3D" id="3.40.50.300">
    <property type="entry name" value="P-loop containing nucleotide triphosphate hydrolases"/>
    <property type="match status" value="2"/>
</dbReference>
<dbReference type="InterPro" id="IPR026983">
    <property type="entry name" value="DHC"/>
</dbReference>
<evidence type="ECO:0000313" key="17">
    <source>
        <dbReference type="EMBL" id="TNN81594.1"/>
    </source>
</evidence>
<dbReference type="InterPro" id="IPR013602">
    <property type="entry name" value="Dynein_heavy_linker"/>
</dbReference>
<feature type="domain" description="Dynein heavy chain linker" evidence="14">
    <location>
        <begin position="1286"/>
        <end position="1584"/>
    </location>
</feature>
<feature type="domain" description="Dynein heavy chain AAA 5 extension" evidence="16">
    <location>
        <begin position="2182"/>
        <end position="2256"/>
    </location>
</feature>
<dbReference type="Gene3D" id="1.10.8.710">
    <property type="match status" value="1"/>
</dbReference>
<name>A0A4Z2IVM2_9TELE</name>
<keyword evidence="12" id="KW-0966">Cell projection</keyword>
<dbReference type="FunFam" id="1.20.58.1120:FF:000002">
    <property type="entry name" value="Dynein heavy chain 9, axonemal"/>
    <property type="match status" value="1"/>
</dbReference>
<evidence type="ECO:0000313" key="18">
    <source>
        <dbReference type="Proteomes" id="UP000314294"/>
    </source>
</evidence>
<evidence type="ECO:0000256" key="1">
    <source>
        <dbReference type="ARBA" id="ARBA00004430"/>
    </source>
</evidence>
<dbReference type="FunFam" id="3.40.50.300:FF:000219">
    <property type="entry name" value="Dynein axonemal heavy chain 17"/>
    <property type="match status" value="1"/>
</dbReference>
<dbReference type="OrthoDB" id="10251809at2759"/>
<sequence>MEEQQPPAEDPRLDFIAGYVLRTLNVKPATWLRCVSSEDHRQLLQDFLDQAERRTLVVSVTAAGLLLPAAGFTDGARNKAVYFVKRGRSALRLDSMKEDLVYGDLCPAALDQFSALVEEVVAPLLSNSRNHSEWPQVVTEDVRRNVHSLRTDVFVVSGQVQGKTLLPLPAGAERLEQAALETDKRQTQEMERGEVADQSIIHSLESAVIEWSHQIRGVLKKDSCEALLEGRNPTPHTELLYWRNRSVTLYLECIYAQLTASKVKKMAMLLEAVESSYSPAFTSMQQDVQAALEEAQDICTYLRPLQRLFEDMESADFPDVRSQIGPLMHTVCLVWANSRYYNTPARLLVLLQETSNLLIQQARAYVVQEEVLRGEASESLLKVQTSLEILQLFRSTYEDRRAHLSQYQRNGSVVKPWDFNPLLAFSELDRFINRIRTIKDILLTAVDLLKLEKLEVGGVRGRALGLQVQLLHQEFVDTYKRFTEKPYDCLDVNNRVRGMAKDALERYPVLLSMFEKELDCCKRLYDEHFHTAEELGWTPLDKNMPAVAGGLRWAQQLQQRIQIPFSRFRLLSHPFLESVEGARVTRKYEEMMQLLDRCSSSLYEAWTESVGESSQYNLSLPLVRRDPDTQLISVNFNPQLASVLREVKYLEARQKEAIPEPAVQIYTTREQLWQYVANLEITVGQYNKVKQSVLGVEQPLVQGQLRDIDAQLNEAEERLTWNSQGVWQYIQEVRDSIGDLESRLQRTKDNVDQIQVCMRSWTSPMYDRKEGKKEALLSLEDRAERLDRFYSLIRSSGEKIHFLLKSNLQLFKAEQTSEEWKAYVEYVDDMVIDGFFNSIECSLKFFLENTDQRAVAAPLFEAQLDLKIPDMVFAPSLEFGAGDGFFELVESLINDVFRISSLVPRLAHYSPFPHYQADMEDMVDLADMRHLLMERLQGVMATCCEFRNSLECYSYLYVDDRKEFIRHFLLYGHMVASHEVYAEEGVPEHPPSLENFREQVDKYEKIYEEVQGLEPVHVFLGWMRVDGRSLKSALLNIIKKWSFMFKQHLIDHVTNSLSDLEKFIGVAEAGLGQQVEEPGSGGLVGVLGHLLAVKDRQNTTDAMFEPLQQTIALLKVYEQELPDRVYKQLEELPEKWTNVKKQSVLVKQQVAPLQAIEVAGLRRKCASFDVEQHTFREHFRSKGPFRFESESPHQMLDAFHRQIQEREAVMASLVESASLFEVSVSEYKQLRQCRREVGLLKELWDMATVVESSMAAWRMTPWSEIQVEDMELECKRFSKDIRGLDKEETTLADLLQLNLHCFEDEVRGIVDKAVKEMGMEKVLSELNSTWTGMQFQYEPHHRTQVPLLRTDEELIETLEDNQVQLQNLMSSKYIGHFLEEVSSWQSKLSVADSVISIWFEVQRAWTHLESIFIGSEDIRSQLPEDSKRFDGIDADFKALADGVHHTPNVVEATNAPGLFGRLEDIQCRLSLCEKALTEYLDTKRLAFPRFYFISSADLLDILSNGTNPHQVQKHLSKLFDNMAKMKFEADGEGNPSKTGLGMYSKEEEYVSFNQPCDCTGQVEVWLNRVLDSMRSTVRHQMTEAVMAYEDKPREQWLFDYPAQVALTCTQIWWTSDVCMAFVRLEEGYDNAMKEYNRKQVSQLNTLITMLIGQLTPGDRQKVMTICTIDVHARDVVAKMTAQKVESSQAFVWLSQLRHRWDEKEKHCFANICDAQFLYSYEYLGNTPRLVITPLTDRCYITLTQSLHLTMSGAPAGPAGTGKTETTKDLGRALGIMVYVFNCSEQMDYKSCGNIYKGLAQTGAWGCFDEFNRISVEVLSVVAVQVKSIQDAIRDKKQRFNFMGEEVNLCPSVGIFITMNPGYAGRTELPENLKALFRPCAMVVPDFELICEIMLVAEGFLNARDHYDWGLRAIKSVLVVAGSLKRGDPGRAEDQVLMRALRDFNIPKIVTDDMPVFMGLIGDLFPALDVPRKRDLDFEKHVKDAILDLKLQAEDNFVLKVVQLEELLAVRHSVFVIGNAGTGKSQVMRSLQRTYQNMKRRPVWADLNPKAVTNDELFGIINPATREWKDGLFSNIMRELANVSHNGPKWIVLDGDIDPMWIESLNTVMDDNKVLTLASNERIPLNPTMRLVFEISHLRTATPATVSRAGILYINPADLGWNPPVASWIDRREIQSEKANLTILFDKYLPSCLDGLRSRFKKIIPIPEQSMVQMLCYLLECLLTPENTPPDSAKELYELYFVFAAVWAFGAAMFQDQVRRRPQAMRDAC</sequence>
<reference evidence="17 18" key="1">
    <citation type="submission" date="2019-03" db="EMBL/GenBank/DDBJ databases">
        <title>First draft genome of Liparis tanakae, snailfish: a comprehensive survey of snailfish specific genes.</title>
        <authorList>
            <person name="Kim W."/>
            <person name="Song I."/>
            <person name="Jeong J.-H."/>
            <person name="Kim D."/>
            <person name="Kim S."/>
            <person name="Ryu S."/>
            <person name="Song J.Y."/>
            <person name="Lee S.K."/>
        </authorList>
    </citation>
    <scope>NUCLEOTIDE SEQUENCE [LARGE SCALE GENOMIC DNA]</scope>
    <source>
        <tissue evidence="17">Muscle</tissue>
    </source>
</reference>
<organism evidence="17 18">
    <name type="scientific">Liparis tanakae</name>
    <name type="common">Tanaka's snailfish</name>
    <dbReference type="NCBI Taxonomy" id="230148"/>
    <lineage>
        <taxon>Eukaryota</taxon>
        <taxon>Metazoa</taxon>
        <taxon>Chordata</taxon>
        <taxon>Craniata</taxon>
        <taxon>Vertebrata</taxon>
        <taxon>Euteleostomi</taxon>
        <taxon>Actinopterygii</taxon>
        <taxon>Neopterygii</taxon>
        <taxon>Teleostei</taxon>
        <taxon>Neoteleostei</taxon>
        <taxon>Acanthomorphata</taxon>
        <taxon>Eupercaria</taxon>
        <taxon>Perciformes</taxon>
        <taxon>Cottioidei</taxon>
        <taxon>Cottales</taxon>
        <taxon>Liparidae</taxon>
        <taxon>Liparis</taxon>
    </lineage>
</organism>
<evidence type="ECO:0000256" key="12">
    <source>
        <dbReference type="ARBA" id="ARBA00023273"/>
    </source>
</evidence>
<feature type="domain" description="Dynein heavy chain hydrolytic ATP-binding dynein motor region" evidence="15">
    <location>
        <begin position="1718"/>
        <end position="2024"/>
    </location>
</feature>
<keyword evidence="9" id="KW-0969">Cilium</keyword>
<evidence type="ECO:0000256" key="8">
    <source>
        <dbReference type="ARBA" id="ARBA00023054"/>
    </source>
</evidence>
<evidence type="ECO:0000259" key="14">
    <source>
        <dbReference type="Pfam" id="PF08393"/>
    </source>
</evidence>
<gene>
    <name evidence="17" type="primary">DYHC_0</name>
    <name evidence="17" type="ORF">EYF80_008040</name>
</gene>
<dbReference type="InterPro" id="IPR042222">
    <property type="entry name" value="Dynein_2_N"/>
</dbReference>
<evidence type="ECO:0000256" key="6">
    <source>
        <dbReference type="ARBA" id="ARBA00022840"/>
    </source>
</evidence>
<keyword evidence="3" id="KW-0493">Microtubule</keyword>
<keyword evidence="11" id="KW-0206">Cytoskeleton</keyword>
<keyword evidence="10" id="KW-0505">Motor protein</keyword>
<dbReference type="SUPFAM" id="SSF52540">
    <property type="entry name" value="P-loop containing nucleoside triphosphate hydrolases"/>
    <property type="match status" value="2"/>
</dbReference>
<dbReference type="Pfam" id="PF12774">
    <property type="entry name" value="AAA_6"/>
    <property type="match status" value="1"/>
</dbReference>
<protein>
    <submittedName>
        <fullName evidence="17">Dynein beta chain, ciliary</fullName>
    </submittedName>
</protein>
<dbReference type="Proteomes" id="UP000314294">
    <property type="component" value="Unassembled WGS sequence"/>
</dbReference>
<evidence type="ECO:0000256" key="7">
    <source>
        <dbReference type="ARBA" id="ARBA00023017"/>
    </source>
</evidence>
<dbReference type="GO" id="GO:0051959">
    <property type="term" value="F:dynein light intermediate chain binding"/>
    <property type="evidence" value="ECO:0007669"/>
    <property type="project" value="InterPro"/>
</dbReference>
<dbReference type="EMBL" id="SRLO01000045">
    <property type="protein sequence ID" value="TNN81594.1"/>
    <property type="molecule type" value="Genomic_DNA"/>
</dbReference>
<evidence type="ECO:0000256" key="10">
    <source>
        <dbReference type="ARBA" id="ARBA00023175"/>
    </source>
</evidence>
<dbReference type="Gene3D" id="1.20.58.1120">
    <property type="match status" value="1"/>
</dbReference>
<evidence type="ECO:0000259" key="16">
    <source>
        <dbReference type="Pfam" id="PF17852"/>
    </source>
</evidence>
<dbReference type="InterPro" id="IPR013594">
    <property type="entry name" value="Dynein_heavy_tail"/>
</dbReference>
<evidence type="ECO:0000256" key="11">
    <source>
        <dbReference type="ARBA" id="ARBA00023212"/>
    </source>
</evidence>
<dbReference type="GO" id="GO:0045505">
    <property type="term" value="F:dynein intermediate chain binding"/>
    <property type="evidence" value="ECO:0007669"/>
    <property type="project" value="InterPro"/>
</dbReference>
<dbReference type="Gene3D" id="1.10.287.2620">
    <property type="match status" value="1"/>
</dbReference>
<evidence type="ECO:0000259" key="13">
    <source>
        <dbReference type="Pfam" id="PF08385"/>
    </source>
</evidence>
<dbReference type="InterPro" id="IPR035699">
    <property type="entry name" value="AAA_6"/>
</dbReference>
<feature type="domain" description="Dynein heavy chain tail" evidence="13">
    <location>
        <begin position="201"/>
        <end position="494"/>
    </location>
</feature>
<proteinExistence type="predicted"/>
<dbReference type="InterPro" id="IPR027417">
    <property type="entry name" value="P-loop_NTPase"/>
</dbReference>
<comment type="subcellular location">
    <subcellularLocation>
        <location evidence="1">Cytoplasm</location>
        <location evidence="1">Cytoskeleton</location>
        <location evidence="1">Cilium axoneme</location>
    </subcellularLocation>
</comment>
<dbReference type="Gene3D" id="3.20.180.20">
    <property type="entry name" value="Dynein heavy chain, N-terminal domain 2"/>
    <property type="match status" value="1"/>
</dbReference>
<dbReference type="Pfam" id="PF17852">
    <property type="entry name" value="Dynein_AAA_lid"/>
    <property type="match status" value="1"/>
</dbReference>
<keyword evidence="2" id="KW-0963">Cytoplasm</keyword>
<dbReference type="PANTHER" id="PTHR46532">
    <property type="entry name" value="MALE FERTILITY FACTOR KL5"/>
    <property type="match status" value="1"/>
</dbReference>
<keyword evidence="6" id="KW-0067">ATP-binding</keyword>
<dbReference type="Gene3D" id="1.20.140.100">
    <property type="entry name" value="Dynein heavy chain, N-terminal domain 2"/>
    <property type="match status" value="1"/>
</dbReference>